<dbReference type="InterPro" id="IPR037185">
    <property type="entry name" value="EmrE-like"/>
</dbReference>
<keyword evidence="4 6" id="KW-1133">Transmembrane helix</keyword>
<keyword evidence="5 6" id="KW-0472">Membrane</keyword>
<feature type="transmembrane region" description="Helical" evidence="6">
    <location>
        <begin position="252"/>
        <end position="272"/>
    </location>
</feature>
<name>A0A5C8P5H2_9BURK</name>
<evidence type="ECO:0000256" key="1">
    <source>
        <dbReference type="ARBA" id="ARBA00004651"/>
    </source>
</evidence>
<dbReference type="PANTHER" id="PTHR42920:SF5">
    <property type="entry name" value="EAMA DOMAIN-CONTAINING PROTEIN"/>
    <property type="match status" value="1"/>
</dbReference>
<feature type="transmembrane region" description="Helical" evidence="6">
    <location>
        <begin position="131"/>
        <end position="148"/>
    </location>
</feature>
<dbReference type="Proteomes" id="UP000321548">
    <property type="component" value="Unassembled WGS sequence"/>
</dbReference>
<comment type="subcellular location">
    <subcellularLocation>
        <location evidence="1">Cell membrane</location>
        <topology evidence="1">Multi-pass membrane protein</topology>
    </subcellularLocation>
</comment>
<dbReference type="RefSeq" id="WP_147702693.1">
    <property type="nucleotide sequence ID" value="NZ_VDUY01000001.1"/>
</dbReference>
<feature type="transmembrane region" description="Helical" evidence="6">
    <location>
        <begin position="75"/>
        <end position="101"/>
    </location>
</feature>
<organism evidence="8 9">
    <name type="scientific">Zeimonas arvi</name>
    <dbReference type="NCBI Taxonomy" id="2498847"/>
    <lineage>
        <taxon>Bacteria</taxon>
        <taxon>Pseudomonadati</taxon>
        <taxon>Pseudomonadota</taxon>
        <taxon>Betaproteobacteria</taxon>
        <taxon>Burkholderiales</taxon>
        <taxon>Burkholderiaceae</taxon>
        <taxon>Zeimonas</taxon>
    </lineage>
</organism>
<gene>
    <name evidence="8" type="ORF">FHP08_02410</name>
</gene>
<keyword evidence="2" id="KW-1003">Cell membrane</keyword>
<dbReference type="PANTHER" id="PTHR42920">
    <property type="entry name" value="OS03G0707200 PROTEIN-RELATED"/>
    <property type="match status" value="1"/>
</dbReference>
<feature type="transmembrane region" description="Helical" evidence="6">
    <location>
        <begin position="107"/>
        <end position="124"/>
    </location>
</feature>
<evidence type="ECO:0000256" key="4">
    <source>
        <dbReference type="ARBA" id="ARBA00022989"/>
    </source>
</evidence>
<feature type="transmembrane region" description="Helical" evidence="6">
    <location>
        <begin position="278"/>
        <end position="295"/>
    </location>
</feature>
<dbReference type="EMBL" id="VDUY01000001">
    <property type="protein sequence ID" value="TXL68553.1"/>
    <property type="molecule type" value="Genomic_DNA"/>
</dbReference>
<dbReference type="Pfam" id="PF00892">
    <property type="entry name" value="EamA"/>
    <property type="match status" value="2"/>
</dbReference>
<reference evidence="8 9" key="1">
    <citation type="submission" date="2019-06" db="EMBL/GenBank/DDBJ databases">
        <title>Quisquiliibacterium sp. nov., isolated from a maize field.</title>
        <authorList>
            <person name="Lin S.-Y."/>
            <person name="Tsai C.-F."/>
            <person name="Young C.-C."/>
        </authorList>
    </citation>
    <scope>NUCLEOTIDE SEQUENCE [LARGE SCALE GENOMIC DNA]</scope>
    <source>
        <strain evidence="8 9">CC-CFT501</strain>
    </source>
</reference>
<protein>
    <submittedName>
        <fullName evidence="8">DMT family transporter</fullName>
    </submittedName>
</protein>
<evidence type="ECO:0000256" key="3">
    <source>
        <dbReference type="ARBA" id="ARBA00022692"/>
    </source>
</evidence>
<feature type="domain" description="EamA" evidence="7">
    <location>
        <begin position="12"/>
        <end position="147"/>
    </location>
</feature>
<feature type="transmembrane region" description="Helical" evidence="6">
    <location>
        <begin position="222"/>
        <end position="245"/>
    </location>
</feature>
<dbReference type="SUPFAM" id="SSF103481">
    <property type="entry name" value="Multidrug resistance efflux transporter EmrE"/>
    <property type="match status" value="2"/>
</dbReference>
<evidence type="ECO:0000256" key="6">
    <source>
        <dbReference type="SAM" id="Phobius"/>
    </source>
</evidence>
<evidence type="ECO:0000256" key="5">
    <source>
        <dbReference type="ARBA" id="ARBA00023136"/>
    </source>
</evidence>
<feature type="transmembrane region" description="Helical" evidence="6">
    <location>
        <begin position="43"/>
        <end position="63"/>
    </location>
</feature>
<evidence type="ECO:0000313" key="8">
    <source>
        <dbReference type="EMBL" id="TXL68553.1"/>
    </source>
</evidence>
<keyword evidence="9" id="KW-1185">Reference proteome</keyword>
<comment type="caution">
    <text evidence="8">The sequence shown here is derived from an EMBL/GenBank/DDBJ whole genome shotgun (WGS) entry which is preliminary data.</text>
</comment>
<dbReference type="InterPro" id="IPR000620">
    <property type="entry name" value="EamA_dom"/>
</dbReference>
<dbReference type="AlphaFoldDB" id="A0A5C8P5H2"/>
<evidence type="ECO:0000313" key="9">
    <source>
        <dbReference type="Proteomes" id="UP000321548"/>
    </source>
</evidence>
<proteinExistence type="predicted"/>
<sequence length="301" mass="31967">MTGAATPSRAGGFALAATGAVLFSAKAIIVKLAYRWQVDPATLIAMRMLVALPFFAAAAWWIGRRAPMAWRPGDRLQVVVLGLLGYYLASYLDFLGLQYISAGLERIILYLNPTLVLLISALALRRPVRRHEVIALAITYLGVFLVFAHDVRVEGANVPLGGLLVFASALSYAIYLVVSGQMVKRLGPVRLTAWASIVASLACIGQALVLDAGALLVQPAPVWWLSLLNGTLCTVLPVFLVMFAIDRIGSAAAAQTGMLGPVSTIALGALLLGEAVSGTQVLGTAIVLAGIFFLTRQQRRV</sequence>
<feature type="domain" description="EamA" evidence="7">
    <location>
        <begin position="161"/>
        <end position="295"/>
    </location>
</feature>
<feature type="transmembrane region" description="Helical" evidence="6">
    <location>
        <begin position="191"/>
        <end position="210"/>
    </location>
</feature>
<dbReference type="InterPro" id="IPR051258">
    <property type="entry name" value="Diverse_Substrate_Transporter"/>
</dbReference>
<dbReference type="GO" id="GO:0005886">
    <property type="term" value="C:plasma membrane"/>
    <property type="evidence" value="ECO:0007669"/>
    <property type="project" value="UniProtKB-SubCell"/>
</dbReference>
<evidence type="ECO:0000256" key="2">
    <source>
        <dbReference type="ARBA" id="ARBA00022475"/>
    </source>
</evidence>
<evidence type="ECO:0000259" key="7">
    <source>
        <dbReference type="Pfam" id="PF00892"/>
    </source>
</evidence>
<accession>A0A5C8P5H2</accession>
<feature type="transmembrane region" description="Helical" evidence="6">
    <location>
        <begin position="160"/>
        <end position="179"/>
    </location>
</feature>
<dbReference type="OrthoDB" id="9813617at2"/>
<keyword evidence="3 6" id="KW-0812">Transmembrane</keyword>